<accession>A0A1N7TZ22</accession>
<dbReference type="EMBL" id="CP007637">
    <property type="protein sequence ID" value="AIB35337.1"/>
    <property type="molecule type" value="Genomic_DNA"/>
</dbReference>
<dbReference type="Gene3D" id="2.60.120.260">
    <property type="entry name" value="Galactose-binding domain-like"/>
    <property type="match status" value="1"/>
</dbReference>
<name>A0A1N7TZ22_9PSED</name>
<evidence type="ECO:0000313" key="2">
    <source>
        <dbReference type="Proteomes" id="UP000027308"/>
    </source>
</evidence>
<evidence type="ECO:0000313" key="1">
    <source>
        <dbReference type="EMBL" id="AIB35337.1"/>
    </source>
</evidence>
<reference evidence="1 2" key="1">
    <citation type="submission" date="2014-05" db="EMBL/GenBank/DDBJ databases">
        <title>Pseudomonas simiae WCS417.</title>
        <authorList>
            <person name="Berendsen R.L."/>
        </authorList>
    </citation>
    <scope>NUCLEOTIDE SEQUENCE [LARGE SCALE GENOMIC DNA]</scope>
    <source>
        <strain evidence="1 2">WCS417</strain>
    </source>
</reference>
<proteinExistence type="predicted"/>
<gene>
    <name evidence="1" type="ORF">PS417_07055</name>
</gene>
<organism evidence="1 2">
    <name type="scientific">Pseudomonas simiae</name>
    <dbReference type="NCBI Taxonomy" id="321846"/>
    <lineage>
        <taxon>Bacteria</taxon>
        <taxon>Pseudomonadati</taxon>
        <taxon>Pseudomonadota</taxon>
        <taxon>Gammaproteobacteria</taxon>
        <taxon>Pseudomonadales</taxon>
        <taxon>Pseudomonadaceae</taxon>
        <taxon>Pseudomonas</taxon>
    </lineage>
</organism>
<dbReference type="AlphaFoldDB" id="A0A1N7TZ22"/>
<dbReference type="Proteomes" id="UP000027308">
    <property type="component" value="Chromosome"/>
</dbReference>
<dbReference type="RefSeq" id="WP_038452835.1">
    <property type="nucleotide sequence ID" value="NZ_CP007637.1"/>
</dbReference>
<protein>
    <submittedName>
        <fullName evidence="1">Uncharacterized protein</fullName>
    </submittedName>
</protein>
<sequence length="1053" mass="116664">MGNDEELSKNPDQRLIKLSEGRSLLTPYSSTRPLKKTPSVQRTFIDRRYLVPPPSDLSLNSTQAFKKVHLEDLVLYIPASTRPVQGYDAGINLVAITTHEEGLLIGLLPFLEAAALDFVELFWGSLTDPVASTTIQQHEVDNAEVIPLFVPSSSITDGNTYPVFFRVTRLGQAVGETRKFALKVDKVKPGGDNPDGDRFVNTNLLKPIIPQEFLDFGVTEDDAQNCIEIRVPYYPADTSLSPRTYRAVRDVVRLKIGDALFEHSVSQEEQGNHDDIVFKLCIEHWRQIGSGHHVAEWNVIDECGNYSDGWSVAEFLLVYLNDGSEPLLPHCFFSEAPEDILDLDHVVGDFVNIVVLIANNGYQLGDVIKVTLIGKTLRGQTVRKTYSSDPLTSTTTRQLKIPCPVSDLIPLIKGEARLSYERIRFGAQNRGSHLTPVTIIGTAIPGGLRAPIFREAVDGILPADTTIINIDILKYDDQDYFDRITLKLLGRYPNGKFYYHEESKNAGVGNVVFSIINGPEGDIAKLAGGSLTASYTRQNSEGPLPSPDTTVSISASTAVLPEPRVHEAPPPDYVFDSNQSTGDATIEVDPHSDIIEGDTVILHAEGYVPGGSAPPQPFFVSDTWKDRPLPFTLKRQYILLNQNMNIFYERSRPGVAPRISNTVHMRVLAARHLPAPFVYNSTPVDDENATINPVIADNTAQVTVRVQFAPMSSNDLIKLELQGNPGATLPSIAPQYGNPTAGFVDFKFSNSVIGDHIGSVLRLQYHVTTNGITDDSRVLNLRVLDFDEVPGGNPLPQPRLNGLPPGSKIDLNAFNTDCWVSLAPWTLSRKDQRIWLKLHSVGATPLTLLNGHLIDQTQADNGIVNEKAMRSWFTALTDESKVTVSAAVTFNGDTNELNAKPFPSSNYFIQALRFYDLTDFELLSWNQWVNIVSSLGLIRNVNNNNFWFVKLNNGSPITPGVIKSFFIKSGKTYDLSFKMKVDLNPYQPFVYMEFGTQSEHFLHNNPGVWTSHSRTFALPAGVPSQFLPIRIYFKSGFSGAEFSLDDILVVERP</sequence>
<dbReference type="eggNOG" id="COG5492">
    <property type="taxonomic scope" value="Bacteria"/>
</dbReference>
<dbReference type="OrthoDB" id="6983889at2"/>